<evidence type="ECO:0000256" key="2">
    <source>
        <dbReference type="ARBA" id="ARBA00023134"/>
    </source>
</evidence>
<feature type="region of interest" description="Disordered" evidence="3">
    <location>
        <begin position="263"/>
        <end position="285"/>
    </location>
</feature>
<dbReference type="GO" id="GO:0005525">
    <property type="term" value="F:GTP binding"/>
    <property type="evidence" value="ECO:0007669"/>
    <property type="project" value="UniProtKB-KW"/>
</dbReference>
<sequence length="285" mass="31837">MPDYKFRIYHLSGALVAELSLPSNATVADILTNLPAMPTGSGNPQHVTRQLLHQGRLLEEGEALKKRFCLENAAELQLLQRSPEVQIIRPETSIPARGLSVALCGPPTAGKSSILLRCAEDGFNEGYWVPATGIDFRKVYLTIDGEAVLVRLWDEPKRQEHYRTFQPPFFARKAALIMVIDITSDNPFWQVDHSLRLIEKESILTKVMLGNKVDLESRRQISQADAQRFASERGFHYFETSAKDGTNVTQALGFTVVDALQKAERGDPDLPRPPPRSRESACSVQ</sequence>
<evidence type="ECO:0000256" key="1">
    <source>
        <dbReference type="ARBA" id="ARBA00022741"/>
    </source>
</evidence>
<dbReference type="CDD" id="cd00154">
    <property type="entry name" value="Rab"/>
    <property type="match status" value="1"/>
</dbReference>
<dbReference type="EMBL" id="CAUJNA010000113">
    <property type="protein sequence ID" value="CAJ1372065.1"/>
    <property type="molecule type" value="Genomic_DNA"/>
</dbReference>
<dbReference type="Pfam" id="PF00071">
    <property type="entry name" value="Ras"/>
    <property type="match status" value="1"/>
</dbReference>
<evidence type="ECO:0000313" key="5">
    <source>
        <dbReference type="Proteomes" id="UP001178507"/>
    </source>
</evidence>
<dbReference type="GO" id="GO:0003924">
    <property type="term" value="F:GTPase activity"/>
    <property type="evidence" value="ECO:0007669"/>
    <property type="project" value="InterPro"/>
</dbReference>
<proteinExistence type="predicted"/>
<dbReference type="SUPFAM" id="SSF52540">
    <property type="entry name" value="P-loop containing nucleoside triphosphate hydrolases"/>
    <property type="match status" value="1"/>
</dbReference>
<name>A0AA36HMU2_9DINO</name>
<dbReference type="PRINTS" id="PR00449">
    <property type="entry name" value="RASTRNSFRMNG"/>
</dbReference>
<dbReference type="Proteomes" id="UP001178507">
    <property type="component" value="Unassembled WGS sequence"/>
</dbReference>
<keyword evidence="1" id="KW-0547">Nucleotide-binding</keyword>
<protein>
    <submittedName>
        <fullName evidence="4">Uncharacterized protein</fullName>
    </submittedName>
</protein>
<dbReference type="SMART" id="SM00175">
    <property type="entry name" value="RAB"/>
    <property type="match status" value="1"/>
</dbReference>
<dbReference type="SMART" id="SM00173">
    <property type="entry name" value="RAS"/>
    <property type="match status" value="1"/>
</dbReference>
<accession>A0AA36HMU2</accession>
<comment type="caution">
    <text evidence="4">The sequence shown here is derived from an EMBL/GenBank/DDBJ whole genome shotgun (WGS) entry which is preliminary data.</text>
</comment>
<dbReference type="InterPro" id="IPR001806">
    <property type="entry name" value="Small_GTPase"/>
</dbReference>
<gene>
    <name evidence="4" type="ORF">EVOR1521_LOCUS2219</name>
</gene>
<dbReference type="InterPro" id="IPR050227">
    <property type="entry name" value="Rab"/>
</dbReference>
<keyword evidence="2" id="KW-0342">GTP-binding</keyword>
<dbReference type="FunFam" id="3.40.50.300:FF:001447">
    <property type="entry name" value="Ras-related protein Rab-1B"/>
    <property type="match status" value="1"/>
</dbReference>
<dbReference type="NCBIfam" id="TIGR00231">
    <property type="entry name" value="small_GTP"/>
    <property type="match status" value="1"/>
</dbReference>
<dbReference type="InterPro" id="IPR027417">
    <property type="entry name" value="P-loop_NTPase"/>
</dbReference>
<dbReference type="AlphaFoldDB" id="A0AA36HMU2"/>
<reference evidence="4" key="1">
    <citation type="submission" date="2023-08" db="EMBL/GenBank/DDBJ databases">
        <authorList>
            <person name="Chen Y."/>
            <person name="Shah S."/>
            <person name="Dougan E. K."/>
            <person name="Thang M."/>
            <person name="Chan C."/>
        </authorList>
    </citation>
    <scope>NUCLEOTIDE SEQUENCE</scope>
</reference>
<keyword evidence="5" id="KW-1185">Reference proteome</keyword>
<evidence type="ECO:0000256" key="3">
    <source>
        <dbReference type="SAM" id="MobiDB-lite"/>
    </source>
</evidence>
<dbReference type="Gene3D" id="3.40.50.300">
    <property type="entry name" value="P-loop containing nucleotide triphosphate hydrolases"/>
    <property type="match status" value="1"/>
</dbReference>
<dbReference type="PANTHER" id="PTHR47977">
    <property type="entry name" value="RAS-RELATED PROTEIN RAB"/>
    <property type="match status" value="1"/>
</dbReference>
<dbReference type="PROSITE" id="PS51419">
    <property type="entry name" value="RAB"/>
    <property type="match status" value="1"/>
</dbReference>
<dbReference type="InterPro" id="IPR005225">
    <property type="entry name" value="Small_GTP-bd"/>
</dbReference>
<evidence type="ECO:0000313" key="4">
    <source>
        <dbReference type="EMBL" id="CAJ1372065.1"/>
    </source>
</evidence>
<organism evidence="4 5">
    <name type="scientific">Effrenium voratum</name>
    <dbReference type="NCBI Taxonomy" id="2562239"/>
    <lineage>
        <taxon>Eukaryota</taxon>
        <taxon>Sar</taxon>
        <taxon>Alveolata</taxon>
        <taxon>Dinophyceae</taxon>
        <taxon>Suessiales</taxon>
        <taxon>Symbiodiniaceae</taxon>
        <taxon>Effrenium</taxon>
    </lineage>
</organism>